<dbReference type="eggNOG" id="COG1028">
    <property type="taxonomic scope" value="Bacteria"/>
</dbReference>
<dbReference type="PANTHER" id="PTHR43943">
    <property type="entry name" value="DEHYDROGENASE/REDUCTASE (SDR FAMILY) MEMBER 4"/>
    <property type="match status" value="1"/>
</dbReference>
<dbReference type="FunFam" id="3.40.50.720:FF:000084">
    <property type="entry name" value="Short-chain dehydrogenase reductase"/>
    <property type="match status" value="1"/>
</dbReference>
<dbReference type="AlphaFoldDB" id="A0A0D8FRR9"/>
<keyword evidence="2 3" id="KW-0560">Oxidoreductase</keyword>
<evidence type="ECO:0000256" key="2">
    <source>
        <dbReference type="ARBA" id="ARBA00023002"/>
    </source>
</evidence>
<proteinExistence type="inferred from homology"/>
<dbReference type="PATRIC" id="fig|1121877.4.peg.2731"/>
<reference evidence="3 4" key="1">
    <citation type="submission" date="2015-01" db="EMBL/GenBank/DDBJ databases">
        <title>Draft genome of the acidophilic iron oxidizer Ferrimicrobium acidiphilum strain T23.</title>
        <authorList>
            <person name="Poehlein A."/>
            <person name="Eisen S."/>
            <person name="Schloemann M."/>
            <person name="Johnson B.D."/>
            <person name="Daniel R."/>
            <person name="Muehling M."/>
        </authorList>
    </citation>
    <scope>NUCLEOTIDE SEQUENCE [LARGE SCALE GENOMIC DNA]</scope>
    <source>
        <strain evidence="3 4">T23</strain>
    </source>
</reference>
<dbReference type="NCBIfam" id="NF005559">
    <property type="entry name" value="PRK07231.1"/>
    <property type="match status" value="1"/>
</dbReference>
<dbReference type="EC" id="1.1.1.304" evidence="3"/>
<evidence type="ECO:0000256" key="1">
    <source>
        <dbReference type="ARBA" id="ARBA00006484"/>
    </source>
</evidence>
<dbReference type="Pfam" id="PF13561">
    <property type="entry name" value="adh_short_C2"/>
    <property type="match status" value="1"/>
</dbReference>
<dbReference type="STRING" id="1121877.FEAC_24470"/>
<evidence type="ECO:0000313" key="4">
    <source>
        <dbReference type="Proteomes" id="UP000032336"/>
    </source>
</evidence>
<dbReference type="RefSeq" id="WP_035390600.1">
    <property type="nucleotide sequence ID" value="NZ_JQKF01000027.1"/>
</dbReference>
<dbReference type="CDD" id="cd05233">
    <property type="entry name" value="SDR_c"/>
    <property type="match status" value="1"/>
</dbReference>
<sequence>MGVAIVTGGSRGIGLATATRLAQDGHQVMLVARKPDELDAASRQISDSVPGAVVGTCPANLRDEGAPAAIFDMTEEMLGTVTLLVNNAATNPWAGPMVELTPKVMDVVYQVNLKAPTMMIQELAKRIGDRDHQGAVVNVASIGGLHVEPLIGWYNVQKAALLHMTRQFGAELGPRIRVNTVAPGLIRTQFASMLVDSLEGQLSQRLPLGRIGEPDDVAGVISFLLSSDAQWMTGTTVVIDGGNEVMGMF</sequence>
<comment type="similarity">
    <text evidence="1">Belongs to the short-chain dehydrogenases/reductases (SDR) family.</text>
</comment>
<dbReference type="InterPro" id="IPR002347">
    <property type="entry name" value="SDR_fam"/>
</dbReference>
<dbReference type="SUPFAM" id="SSF51735">
    <property type="entry name" value="NAD(P)-binding Rossmann-fold domains"/>
    <property type="match status" value="1"/>
</dbReference>
<dbReference type="GeneID" id="78373477"/>
<name>A0A0D8FRR9_9ACTN</name>
<dbReference type="PANTHER" id="PTHR43943:SF2">
    <property type="entry name" value="DEHYDROGENASE_REDUCTASE 4"/>
    <property type="match status" value="1"/>
</dbReference>
<gene>
    <name evidence="3" type="primary">budC</name>
    <name evidence="3" type="ORF">FEAC_24470</name>
</gene>
<organism evidence="3 4">
    <name type="scientific">Ferrimicrobium acidiphilum DSM 19497</name>
    <dbReference type="NCBI Taxonomy" id="1121877"/>
    <lineage>
        <taxon>Bacteria</taxon>
        <taxon>Bacillati</taxon>
        <taxon>Actinomycetota</taxon>
        <taxon>Acidimicrobiia</taxon>
        <taxon>Acidimicrobiales</taxon>
        <taxon>Acidimicrobiaceae</taxon>
        <taxon>Ferrimicrobium</taxon>
    </lineage>
</organism>
<keyword evidence="4" id="KW-1185">Reference proteome</keyword>
<evidence type="ECO:0000313" key="3">
    <source>
        <dbReference type="EMBL" id="KJE75816.1"/>
    </source>
</evidence>
<dbReference type="OrthoDB" id="9789398at2"/>
<accession>A0A0D8FRR9</accession>
<comment type="caution">
    <text evidence="3">The sequence shown here is derived from an EMBL/GenBank/DDBJ whole genome shotgun (WGS) entry which is preliminary data.</text>
</comment>
<dbReference type="Proteomes" id="UP000032336">
    <property type="component" value="Unassembled WGS sequence"/>
</dbReference>
<dbReference type="PRINTS" id="PR00081">
    <property type="entry name" value="GDHRDH"/>
</dbReference>
<protein>
    <submittedName>
        <fullName evidence="3">Diacetyl reductase [(S)-acetoin forming]</fullName>
        <ecNumber evidence="3">1.1.1.304</ecNumber>
    </submittedName>
</protein>
<dbReference type="PRINTS" id="PR00080">
    <property type="entry name" value="SDRFAMILY"/>
</dbReference>
<dbReference type="EMBL" id="JXUW01000028">
    <property type="protein sequence ID" value="KJE75816.1"/>
    <property type="molecule type" value="Genomic_DNA"/>
</dbReference>
<dbReference type="Gene3D" id="3.40.50.720">
    <property type="entry name" value="NAD(P)-binding Rossmann-like Domain"/>
    <property type="match status" value="1"/>
</dbReference>
<dbReference type="InterPro" id="IPR036291">
    <property type="entry name" value="NAD(P)-bd_dom_sf"/>
</dbReference>
<dbReference type="GO" id="GO:0052588">
    <property type="term" value="F:diacetyl reductase ((S)-acetoin forming) (NAD+) activity"/>
    <property type="evidence" value="ECO:0007669"/>
    <property type="project" value="UniProtKB-EC"/>
</dbReference>